<dbReference type="NCBIfam" id="TIGR01071">
    <property type="entry name" value="rplO_bact"/>
    <property type="match status" value="1"/>
</dbReference>
<dbReference type="Pfam" id="PF00828">
    <property type="entry name" value="Ribosomal_L27A"/>
    <property type="match status" value="1"/>
</dbReference>
<evidence type="ECO:0000256" key="3">
    <source>
        <dbReference type="ARBA" id="ARBA00023274"/>
    </source>
</evidence>
<dbReference type="AlphaFoldDB" id="A0A1F4XI91"/>
<keyword evidence="4" id="KW-0694">RNA-binding</keyword>
<dbReference type="SUPFAM" id="SSF52080">
    <property type="entry name" value="Ribosomal proteins L15p and L18e"/>
    <property type="match status" value="1"/>
</dbReference>
<dbReference type="InterPro" id="IPR036227">
    <property type="entry name" value="Ribosomal_uL15/eL18_sf"/>
</dbReference>
<proteinExistence type="inferred from homology"/>
<dbReference type="InterPro" id="IPR005749">
    <property type="entry name" value="Ribosomal_uL15_bac-type"/>
</dbReference>
<evidence type="ECO:0000259" key="7">
    <source>
        <dbReference type="Pfam" id="PF00828"/>
    </source>
</evidence>
<dbReference type="PANTHER" id="PTHR12934:SF11">
    <property type="entry name" value="LARGE RIBOSOMAL SUBUNIT PROTEIN UL15M"/>
    <property type="match status" value="1"/>
</dbReference>
<dbReference type="InterPro" id="IPR021131">
    <property type="entry name" value="Ribosomal_uL15/eL18"/>
</dbReference>
<gene>
    <name evidence="4" type="primary">rplO</name>
    <name evidence="8" type="ORF">A2V81_04060</name>
</gene>
<dbReference type="InterPro" id="IPR001196">
    <property type="entry name" value="Ribosomal_uL15_CS"/>
</dbReference>
<comment type="subunit">
    <text evidence="4">Part of the 50S ribosomal subunit.</text>
</comment>
<organism evidence="8 9">
    <name type="scientific">Candidatus Abawacabacteria bacterium RBG_16_42_10</name>
    <dbReference type="NCBI Taxonomy" id="1817814"/>
    <lineage>
        <taxon>Bacteria</taxon>
        <taxon>Candidatus Abawacaibacteriota</taxon>
    </lineage>
</organism>
<dbReference type="GO" id="GO:0006412">
    <property type="term" value="P:translation"/>
    <property type="evidence" value="ECO:0007669"/>
    <property type="project" value="UniProtKB-UniRule"/>
</dbReference>
<reference evidence="8 9" key="1">
    <citation type="journal article" date="2016" name="Nat. Commun.">
        <title>Thousands of microbial genomes shed light on interconnected biogeochemical processes in an aquifer system.</title>
        <authorList>
            <person name="Anantharaman K."/>
            <person name="Brown C.T."/>
            <person name="Hug L.A."/>
            <person name="Sharon I."/>
            <person name="Castelle C.J."/>
            <person name="Probst A.J."/>
            <person name="Thomas B.C."/>
            <person name="Singh A."/>
            <person name="Wilkins M.J."/>
            <person name="Karaoz U."/>
            <person name="Brodie E.L."/>
            <person name="Williams K.H."/>
            <person name="Hubbard S.S."/>
            <person name="Banfield J.F."/>
        </authorList>
    </citation>
    <scope>NUCLEOTIDE SEQUENCE [LARGE SCALE GENOMIC DNA]</scope>
</reference>
<evidence type="ECO:0000256" key="1">
    <source>
        <dbReference type="ARBA" id="ARBA00007320"/>
    </source>
</evidence>
<keyword evidence="2 4" id="KW-0689">Ribosomal protein</keyword>
<evidence type="ECO:0000256" key="2">
    <source>
        <dbReference type="ARBA" id="ARBA00022980"/>
    </source>
</evidence>
<dbReference type="Gene3D" id="3.100.10.10">
    <property type="match status" value="1"/>
</dbReference>
<evidence type="ECO:0000256" key="5">
    <source>
        <dbReference type="RuleBase" id="RU003888"/>
    </source>
</evidence>
<dbReference type="Proteomes" id="UP000177614">
    <property type="component" value="Unassembled WGS sequence"/>
</dbReference>
<accession>A0A1F4XI91</accession>
<dbReference type="HAMAP" id="MF_01341">
    <property type="entry name" value="Ribosomal_uL15"/>
    <property type="match status" value="1"/>
</dbReference>
<dbReference type="PROSITE" id="PS00475">
    <property type="entry name" value="RIBOSOMAL_L15"/>
    <property type="match status" value="1"/>
</dbReference>
<dbReference type="GO" id="GO:0003735">
    <property type="term" value="F:structural constituent of ribosome"/>
    <property type="evidence" value="ECO:0007669"/>
    <property type="project" value="InterPro"/>
</dbReference>
<dbReference type="EMBL" id="MEWR01000027">
    <property type="protein sequence ID" value="OGC81402.1"/>
    <property type="molecule type" value="Genomic_DNA"/>
</dbReference>
<dbReference type="InterPro" id="IPR030878">
    <property type="entry name" value="Ribosomal_uL15"/>
</dbReference>
<feature type="region of interest" description="Disordered" evidence="6">
    <location>
        <begin position="1"/>
        <end position="53"/>
    </location>
</feature>
<evidence type="ECO:0000256" key="6">
    <source>
        <dbReference type="SAM" id="MobiDB-lite"/>
    </source>
</evidence>
<dbReference type="STRING" id="1817814.A2V81_04060"/>
<name>A0A1F4XI91_9BACT</name>
<evidence type="ECO:0000313" key="9">
    <source>
        <dbReference type="Proteomes" id="UP000177614"/>
    </source>
</evidence>
<feature type="compositionally biased region" description="Basic residues" evidence="6">
    <location>
        <begin position="9"/>
        <end position="18"/>
    </location>
</feature>
<dbReference type="PANTHER" id="PTHR12934">
    <property type="entry name" value="50S RIBOSOMAL PROTEIN L15"/>
    <property type="match status" value="1"/>
</dbReference>
<comment type="function">
    <text evidence="4">Binds to the 23S rRNA.</text>
</comment>
<keyword evidence="3 4" id="KW-0687">Ribonucleoprotein</keyword>
<evidence type="ECO:0000256" key="4">
    <source>
        <dbReference type="HAMAP-Rule" id="MF_01341"/>
    </source>
</evidence>
<feature type="domain" description="Large ribosomal subunit protein uL15/eL18" evidence="7">
    <location>
        <begin position="76"/>
        <end position="142"/>
    </location>
</feature>
<sequence length="152" mass="16509">MLNALHPAKGSRKKRRRLGRGDSSGHGSFSTRGCKGQNSRAGTKFRPGFEGNQTPLVQRLPQLRGFNNVNKVYYQVVNLDDLANMKESKISIVELKKSRLISSANKPVKVLGKGKITQKLDLEVHAISATAKEAIEKAGGTVSLIKKANPSS</sequence>
<keyword evidence="4" id="KW-0699">rRNA-binding</keyword>
<comment type="caution">
    <text evidence="8">The sequence shown here is derived from an EMBL/GenBank/DDBJ whole genome shotgun (WGS) entry which is preliminary data.</text>
</comment>
<dbReference type="GO" id="GO:0022625">
    <property type="term" value="C:cytosolic large ribosomal subunit"/>
    <property type="evidence" value="ECO:0007669"/>
    <property type="project" value="TreeGrafter"/>
</dbReference>
<evidence type="ECO:0000313" key="8">
    <source>
        <dbReference type="EMBL" id="OGC81402.1"/>
    </source>
</evidence>
<protein>
    <recommendedName>
        <fullName evidence="4">Large ribosomal subunit protein uL15</fullName>
    </recommendedName>
</protein>
<comment type="similarity">
    <text evidence="1 4 5">Belongs to the universal ribosomal protein uL15 family.</text>
</comment>
<dbReference type="GO" id="GO:0019843">
    <property type="term" value="F:rRNA binding"/>
    <property type="evidence" value="ECO:0007669"/>
    <property type="project" value="UniProtKB-UniRule"/>
</dbReference>